<dbReference type="AlphaFoldDB" id="A0AAD6LSF9"/>
<proteinExistence type="predicted"/>
<name>A0AAD6LSF9_9ROSI</name>
<organism evidence="1 2">
    <name type="scientific">Populus alba x Populus x berolinensis</name>
    <dbReference type="NCBI Taxonomy" id="444605"/>
    <lineage>
        <taxon>Eukaryota</taxon>
        <taxon>Viridiplantae</taxon>
        <taxon>Streptophyta</taxon>
        <taxon>Embryophyta</taxon>
        <taxon>Tracheophyta</taxon>
        <taxon>Spermatophyta</taxon>
        <taxon>Magnoliopsida</taxon>
        <taxon>eudicotyledons</taxon>
        <taxon>Gunneridae</taxon>
        <taxon>Pentapetalae</taxon>
        <taxon>rosids</taxon>
        <taxon>fabids</taxon>
        <taxon>Malpighiales</taxon>
        <taxon>Salicaceae</taxon>
        <taxon>Saliceae</taxon>
        <taxon>Populus</taxon>
    </lineage>
</organism>
<evidence type="ECO:0000313" key="2">
    <source>
        <dbReference type="Proteomes" id="UP001164929"/>
    </source>
</evidence>
<protein>
    <submittedName>
        <fullName evidence="1">Uncharacterized protein</fullName>
    </submittedName>
</protein>
<evidence type="ECO:0000313" key="1">
    <source>
        <dbReference type="EMBL" id="KAJ6972499.1"/>
    </source>
</evidence>
<gene>
    <name evidence="1" type="ORF">NC653_032938</name>
</gene>
<dbReference type="Proteomes" id="UP001164929">
    <property type="component" value="Chromosome 14"/>
</dbReference>
<accession>A0AAD6LSF9</accession>
<sequence length="123" mass="13678">MPWSPSMQEAGHHYQFSVREVQNPENLYNSLQFHHSKSLILSLQATSRSTTQECIQSVRTLHGEVAKFLTREVSGEAGLRLADGSTASSCMTAYGSLLVCVIFKSQPMPSGIQVDQALWFTSW</sequence>
<dbReference type="EMBL" id="JAQIZT010000014">
    <property type="protein sequence ID" value="KAJ6972499.1"/>
    <property type="molecule type" value="Genomic_DNA"/>
</dbReference>
<comment type="caution">
    <text evidence="1">The sequence shown here is derived from an EMBL/GenBank/DDBJ whole genome shotgun (WGS) entry which is preliminary data.</text>
</comment>
<keyword evidence="2" id="KW-1185">Reference proteome</keyword>
<reference evidence="1" key="1">
    <citation type="journal article" date="2023" name="Mol. Ecol. Resour.">
        <title>Chromosome-level genome assembly of a triploid poplar Populus alba 'Berolinensis'.</title>
        <authorList>
            <person name="Chen S."/>
            <person name="Yu Y."/>
            <person name="Wang X."/>
            <person name="Wang S."/>
            <person name="Zhang T."/>
            <person name="Zhou Y."/>
            <person name="He R."/>
            <person name="Meng N."/>
            <person name="Wang Y."/>
            <person name="Liu W."/>
            <person name="Liu Z."/>
            <person name="Liu J."/>
            <person name="Guo Q."/>
            <person name="Huang H."/>
            <person name="Sederoff R.R."/>
            <person name="Wang G."/>
            <person name="Qu G."/>
            <person name="Chen S."/>
        </authorList>
    </citation>
    <scope>NUCLEOTIDE SEQUENCE</scope>
    <source>
        <strain evidence="1">SC-2020</strain>
    </source>
</reference>